<dbReference type="Pfam" id="PF00702">
    <property type="entry name" value="Hydrolase"/>
    <property type="match status" value="1"/>
</dbReference>
<dbReference type="NCBIfam" id="TIGR01509">
    <property type="entry name" value="HAD-SF-IA-v3"/>
    <property type="match status" value="1"/>
</dbReference>
<dbReference type="SUPFAM" id="SSF56784">
    <property type="entry name" value="HAD-like"/>
    <property type="match status" value="1"/>
</dbReference>
<dbReference type="InterPro" id="IPR006439">
    <property type="entry name" value="HAD-SF_hydro_IA"/>
</dbReference>
<dbReference type="GO" id="GO:0008252">
    <property type="term" value="F:nucleotidase activity"/>
    <property type="evidence" value="ECO:0007669"/>
    <property type="project" value="TreeGrafter"/>
</dbReference>
<dbReference type="SFLD" id="SFLDG01132">
    <property type="entry name" value="C1.5.3:_5'-Nucleotidase_Like"/>
    <property type="match status" value="1"/>
</dbReference>
<dbReference type="SFLD" id="SFLDG01129">
    <property type="entry name" value="C1.5:_HAD__Beta-PGM__Phosphata"/>
    <property type="match status" value="1"/>
</dbReference>
<dbReference type="AlphaFoldDB" id="A0A0K6FW34"/>
<dbReference type="GO" id="GO:0006206">
    <property type="term" value="P:pyrimidine nucleobase metabolic process"/>
    <property type="evidence" value="ECO:0007669"/>
    <property type="project" value="TreeGrafter"/>
</dbReference>
<sequence length="249" mass="28432">MSLIRYLPAKPNDDRLVVWFDIDNTLYPPNQQVVALVQEKIHKYFVDLDFEPEEAKALHNKYYTEYGLSLRGLIEHHDVDPLDFDAKCDASLPLEELLSPDASVRKLLEDIDPSKARIWALTNAYKIHAQRVLKILKLEDLFEGLVFCDYTAKDFGCKPERRFYDQALELAQTTANKSYFVDDNFGNVRGAKWKHCAFLYDAALDAKALAGTGAGGGVGNIGELRPEDRISVIHRLEDLRKIWPEVFKS</sequence>
<gene>
    <name evidence="1" type="ORF">RSOLAG22IIIB_00691</name>
</gene>
<dbReference type="PANTHER" id="PTHR47438">
    <property type="entry name" value="PHOSPHATE METABOLISM PROTEIN 8-RELATED"/>
    <property type="match status" value="1"/>
</dbReference>
<dbReference type="Proteomes" id="UP000044841">
    <property type="component" value="Unassembled WGS sequence"/>
</dbReference>
<dbReference type="SFLD" id="SFLDS00003">
    <property type="entry name" value="Haloacid_Dehalogenase"/>
    <property type="match status" value="1"/>
</dbReference>
<dbReference type="InterPro" id="IPR010237">
    <property type="entry name" value="Pyr-5-nucltdase"/>
</dbReference>
<keyword evidence="2" id="KW-1185">Reference proteome</keyword>
<accession>A0A0K6FW34</accession>
<dbReference type="PANTHER" id="PTHR47438:SF1">
    <property type="entry name" value="PHOSPHATE METABOLISM PROTEIN 8-RELATED"/>
    <property type="match status" value="1"/>
</dbReference>
<dbReference type="NCBIfam" id="TIGR01993">
    <property type="entry name" value="Pyr-5-nucltdase"/>
    <property type="match status" value="1"/>
</dbReference>
<organism evidence="1 2">
    <name type="scientific">Rhizoctonia solani</name>
    <dbReference type="NCBI Taxonomy" id="456999"/>
    <lineage>
        <taxon>Eukaryota</taxon>
        <taxon>Fungi</taxon>
        <taxon>Dikarya</taxon>
        <taxon>Basidiomycota</taxon>
        <taxon>Agaricomycotina</taxon>
        <taxon>Agaricomycetes</taxon>
        <taxon>Cantharellales</taxon>
        <taxon>Ceratobasidiaceae</taxon>
        <taxon>Rhizoctonia</taxon>
    </lineage>
</organism>
<dbReference type="InterPro" id="IPR052791">
    <property type="entry name" value="SSM1_domain"/>
</dbReference>
<evidence type="ECO:0000313" key="1">
    <source>
        <dbReference type="EMBL" id="CUA70334.1"/>
    </source>
</evidence>
<dbReference type="EMBL" id="CYGV01001112">
    <property type="protein sequence ID" value="CUA70334.1"/>
    <property type="molecule type" value="Genomic_DNA"/>
</dbReference>
<protein>
    <submittedName>
        <fullName evidence="1">Suppressor of disruption of TFIIS [Saccharomyces cerevisiae S288c]</fullName>
    </submittedName>
</protein>
<proteinExistence type="predicted"/>
<dbReference type="Gene3D" id="3.40.50.1000">
    <property type="entry name" value="HAD superfamily/HAD-like"/>
    <property type="match status" value="1"/>
</dbReference>
<evidence type="ECO:0000313" key="2">
    <source>
        <dbReference type="Proteomes" id="UP000044841"/>
    </source>
</evidence>
<dbReference type="InterPro" id="IPR036412">
    <property type="entry name" value="HAD-like_sf"/>
</dbReference>
<dbReference type="Gene3D" id="1.10.150.450">
    <property type="match status" value="1"/>
</dbReference>
<dbReference type="InterPro" id="IPR023214">
    <property type="entry name" value="HAD_sf"/>
</dbReference>
<dbReference type="GO" id="GO:0009166">
    <property type="term" value="P:nucleotide catabolic process"/>
    <property type="evidence" value="ECO:0007669"/>
    <property type="project" value="TreeGrafter"/>
</dbReference>
<name>A0A0K6FW34_9AGAM</name>
<reference evidence="1 2" key="1">
    <citation type="submission" date="2015-07" db="EMBL/GenBank/DDBJ databases">
        <authorList>
            <person name="Noorani M."/>
        </authorList>
    </citation>
    <scope>NUCLEOTIDE SEQUENCE [LARGE SCALE GENOMIC DNA]</scope>
    <source>
        <strain evidence="1">BBA 69670</strain>
    </source>
</reference>